<keyword evidence="2" id="KW-1185">Reference proteome</keyword>
<evidence type="ECO:0000313" key="1">
    <source>
        <dbReference type="EMBL" id="GMF42927.1"/>
    </source>
</evidence>
<sequence length="116" mass="12922">MTSKRQYHLLSIGLEVLQFSLAKIQFNLLLYHPIFANKELVTLTVHQETIYHDPLVILRGSDKSPHPHNSADASSETLDYIHGRLPGQTMSILPQLTSSNAVLSATIQPCFVNVSL</sequence>
<reference evidence="1" key="1">
    <citation type="submission" date="2023-04" db="EMBL/GenBank/DDBJ databases">
        <title>Phytophthora fragariaefolia NBRC 109709.</title>
        <authorList>
            <person name="Ichikawa N."/>
            <person name="Sato H."/>
            <person name="Tonouchi N."/>
        </authorList>
    </citation>
    <scope>NUCLEOTIDE SEQUENCE</scope>
    <source>
        <strain evidence="1">NBRC 109709</strain>
    </source>
</reference>
<accession>A0A9W6XQ02</accession>
<dbReference type="Proteomes" id="UP001165121">
    <property type="component" value="Unassembled WGS sequence"/>
</dbReference>
<dbReference type="AlphaFoldDB" id="A0A9W6XQ02"/>
<organism evidence="1 2">
    <name type="scientific">Phytophthora fragariaefolia</name>
    <dbReference type="NCBI Taxonomy" id="1490495"/>
    <lineage>
        <taxon>Eukaryota</taxon>
        <taxon>Sar</taxon>
        <taxon>Stramenopiles</taxon>
        <taxon>Oomycota</taxon>
        <taxon>Peronosporomycetes</taxon>
        <taxon>Peronosporales</taxon>
        <taxon>Peronosporaceae</taxon>
        <taxon>Phytophthora</taxon>
    </lineage>
</organism>
<dbReference type="EMBL" id="BSXT01001498">
    <property type="protein sequence ID" value="GMF42927.1"/>
    <property type="molecule type" value="Genomic_DNA"/>
</dbReference>
<proteinExistence type="predicted"/>
<protein>
    <submittedName>
        <fullName evidence="1">Unnamed protein product</fullName>
    </submittedName>
</protein>
<name>A0A9W6XQ02_9STRA</name>
<gene>
    <name evidence="1" type="ORF">Pfra01_001426800</name>
</gene>
<comment type="caution">
    <text evidence="1">The sequence shown here is derived from an EMBL/GenBank/DDBJ whole genome shotgun (WGS) entry which is preliminary data.</text>
</comment>
<evidence type="ECO:0000313" key="2">
    <source>
        <dbReference type="Proteomes" id="UP001165121"/>
    </source>
</evidence>